<dbReference type="PANTHER" id="PTHR37483:SF1">
    <property type="entry name" value="UPF0125 PROTEIN RATB"/>
    <property type="match status" value="1"/>
</dbReference>
<name>Q21W45_ALBFT</name>
<dbReference type="HAMAP" id="MF_00460">
    <property type="entry name" value="UPF0125_RnfH"/>
    <property type="match status" value="1"/>
</dbReference>
<dbReference type="OrthoDB" id="9796575at2"/>
<evidence type="ECO:0000256" key="1">
    <source>
        <dbReference type="ARBA" id="ARBA00010645"/>
    </source>
</evidence>
<comment type="similarity">
    <text evidence="1 2">Belongs to the UPF0125 (RnfH) family.</text>
</comment>
<dbReference type="EMBL" id="CP000267">
    <property type="protein sequence ID" value="ABD70008.1"/>
    <property type="molecule type" value="Genomic_DNA"/>
</dbReference>
<dbReference type="AlphaFoldDB" id="Q21W45"/>
<dbReference type="KEGG" id="rfr:Rfer_2290"/>
<dbReference type="RefSeq" id="WP_011464576.1">
    <property type="nucleotide sequence ID" value="NC_007908.1"/>
</dbReference>
<reference evidence="4" key="1">
    <citation type="submission" date="2006-02" db="EMBL/GenBank/DDBJ databases">
        <title>Complete sequence of chromosome of Rhodoferax ferrireducens DSM 15236.</title>
        <authorList>
            <person name="Copeland A."/>
            <person name="Lucas S."/>
            <person name="Lapidus A."/>
            <person name="Barry K."/>
            <person name="Detter J.C."/>
            <person name="Glavina del Rio T."/>
            <person name="Hammon N."/>
            <person name="Israni S."/>
            <person name="Pitluck S."/>
            <person name="Brettin T."/>
            <person name="Bruce D."/>
            <person name="Han C."/>
            <person name="Tapia R."/>
            <person name="Gilna P."/>
            <person name="Kiss H."/>
            <person name="Schmutz J."/>
            <person name="Larimer F."/>
            <person name="Land M."/>
            <person name="Kyrpides N."/>
            <person name="Ivanova N."/>
            <person name="Richardson P."/>
        </authorList>
    </citation>
    <scope>NUCLEOTIDE SEQUENCE [LARGE SCALE GENOMIC DNA]</scope>
    <source>
        <strain evidence="4">ATCC BAA-621 / DSM 15236 / T118</strain>
    </source>
</reference>
<keyword evidence="4" id="KW-1185">Reference proteome</keyword>
<dbReference type="PANTHER" id="PTHR37483">
    <property type="entry name" value="UPF0125 PROTEIN RATB"/>
    <property type="match status" value="1"/>
</dbReference>
<dbReference type="Gene3D" id="3.10.20.280">
    <property type="entry name" value="RnfH-like"/>
    <property type="match status" value="1"/>
</dbReference>
<dbReference type="STRING" id="338969.Rfer_2290"/>
<dbReference type="InterPro" id="IPR016155">
    <property type="entry name" value="Mopterin_synth/thiamin_S_b"/>
</dbReference>
<protein>
    <recommendedName>
        <fullName evidence="2">UPF0125 protein Rfer_2290</fullName>
    </recommendedName>
</protein>
<evidence type="ECO:0000313" key="4">
    <source>
        <dbReference type="Proteomes" id="UP000008332"/>
    </source>
</evidence>
<dbReference type="Pfam" id="PF03658">
    <property type="entry name" value="Ub-RnfH"/>
    <property type="match status" value="1"/>
</dbReference>
<dbReference type="SUPFAM" id="SSF54285">
    <property type="entry name" value="MoaD/ThiS"/>
    <property type="match status" value="1"/>
</dbReference>
<dbReference type="InterPro" id="IPR005346">
    <property type="entry name" value="RnfH"/>
</dbReference>
<evidence type="ECO:0000256" key="2">
    <source>
        <dbReference type="HAMAP-Rule" id="MF_00460"/>
    </source>
</evidence>
<dbReference type="InterPro" id="IPR037021">
    <property type="entry name" value="RnfH_sf"/>
</dbReference>
<sequence>MASDARLQITVVYSPRARDVREVVLQLTAGSTALQALQTSGLLQLFPALDPACLALGVWGHKASLTQVLQDNDRLEIYRPLTVDPKVARRERFARQGARSAGLFVKKRAGAKAGY</sequence>
<dbReference type="HOGENOM" id="CLU_150721_0_0_4"/>
<proteinExistence type="inferred from homology"/>
<dbReference type="eggNOG" id="COG2914">
    <property type="taxonomic scope" value="Bacteria"/>
</dbReference>
<accession>Q21W45</accession>
<evidence type="ECO:0000313" key="3">
    <source>
        <dbReference type="EMBL" id="ABD70008.1"/>
    </source>
</evidence>
<gene>
    <name evidence="3" type="ordered locus">Rfer_2290</name>
</gene>
<dbReference type="Proteomes" id="UP000008332">
    <property type="component" value="Chromosome"/>
</dbReference>
<organism evidence="3 4">
    <name type="scientific">Albidiferax ferrireducens (strain ATCC BAA-621 / DSM 15236 / T118)</name>
    <name type="common">Rhodoferax ferrireducens</name>
    <dbReference type="NCBI Taxonomy" id="338969"/>
    <lineage>
        <taxon>Bacteria</taxon>
        <taxon>Pseudomonadati</taxon>
        <taxon>Pseudomonadota</taxon>
        <taxon>Betaproteobacteria</taxon>
        <taxon>Burkholderiales</taxon>
        <taxon>Comamonadaceae</taxon>
        <taxon>Rhodoferax</taxon>
    </lineage>
</organism>